<evidence type="ECO:0000313" key="1">
    <source>
        <dbReference type="EMBL" id="MCP2259371.1"/>
    </source>
</evidence>
<organism evidence="1 2">
    <name type="scientific">Streptoalloteichus tenebrarius (strain ATCC 17920 / DSM 40477 / JCM 4838 / CBS 697.72 / NBRC 16177 / NCIMB 11028 / NRRL B-12390 / A12253. 1 / ISP 5477)</name>
    <name type="common">Streptomyces tenebrarius</name>
    <dbReference type="NCBI Taxonomy" id="1933"/>
    <lineage>
        <taxon>Bacteria</taxon>
        <taxon>Bacillati</taxon>
        <taxon>Actinomycetota</taxon>
        <taxon>Actinomycetes</taxon>
        <taxon>Pseudonocardiales</taxon>
        <taxon>Pseudonocardiaceae</taxon>
        <taxon>Streptoalloteichus</taxon>
    </lineage>
</organism>
<dbReference type="PANTHER" id="PTHR42110">
    <property type="entry name" value="L-ASPARAGINASE, PUTATIVE (AFU_ORTHOLOGUE AFUA_3G11890)-RELATED"/>
    <property type="match status" value="1"/>
</dbReference>
<dbReference type="RefSeq" id="WP_253670267.1">
    <property type="nucleotide sequence ID" value="NZ_JAMTCP010000016.1"/>
</dbReference>
<dbReference type="PANTHER" id="PTHR42110:SF1">
    <property type="entry name" value="L-ASPARAGINASE, PUTATIVE (AFU_ORTHOLOGUE AFUA_3G11890)-RELATED"/>
    <property type="match status" value="1"/>
</dbReference>
<comment type="caution">
    <text evidence="1">The sequence shown here is derived from an EMBL/GenBank/DDBJ whole genome shotgun (WGS) entry which is preliminary data.</text>
</comment>
<proteinExistence type="predicted"/>
<dbReference type="InterPro" id="IPR010349">
    <property type="entry name" value="Asparaginase_II"/>
</dbReference>
<sequence length="316" mass="32310">MELVEIVRNGFREGVHRGSVVVLGPDGEVLHALGGPERPVFPRSSNKPLQGLAMLRCGLDLPDDADLALGCASHSGEPEHVERALAVLRKHGLDEDALGCPPDLPGHEASRTALLAAGGGPRRAAMNCSGKHAAMLATCVQRGWSTEDYLDPAHPLQVTVRETVEELAGERVAATAVDGCGAPLFAISLIGLARAFATLVAAEPGSPERRIADAMRAHPYLVAGTGREDTRLMGAVPGLLSKAGAEGVHAAAAPGVGAIALKITDGAGRARLPVTVGALRALGVPASAELDDLAEEDVLGGGRPVGSARLLPGVFG</sequence>
<gene>
    <name evidence="1" type="ORF">LX15_003072</name>
</gene>
<keyword evidence="2" id="KW-1185">Reference proteome</keyword>
<dbReference type="Proteomes" id="UP001205311">
    <property type="component" value="Unassembled WGS sequence"/>
</dbReference>
<dbReference type="EMBL" id="JAMTCP010000016">
    <property type="protein sequence ID" value="MCP2259371.1"/>
    <property type="molecule type" value="Genomic_DNA"/>
</dbReference>
<accession>A0ABT1HV48</accession>
<evidence type="ECO:0000313" key="2">
    <source>
        <dbReference type="Proteomes" id="UP001205311"/>
    </source>
</evidence>
<name>A0ABT1HV48_STRSD</name>
<protein>
    <submittedName>
        <fullName evidence="1">Asparaginase</fullName>
    </submittedName>
</protein>
<dbReference type="Pfam" id="PF06089">
    <property type="entry name" value="Asparaginase_II"/>
    <property type="match status" value="1"/>
</dbReference>
<reference evidence="1 2" key="1">
    <citation type="submission" date="2022-06" db="EMBL/GenBank/DDBJ databases">
        <title>Genomic Encyclopedia of Archaeal and Bacterial Type Strains, Phase II (KMG-II): from individual species to whole genera.</title>
        <authorList>
            <person name="Goeker M."/>
        </authorList>
    </citation>
    <scope>NUCLEOTIDE SEQUENCE [LARGE SCALE GENOMIC DNA]</scope>
    <source>
        <strain evidence="1 2">DSM 40477</strain>
    </source>
</reference>